<dbReference type="InterPro" id="IPR018247">
    <property type="entry name" value="EF_Hand_1_Ca_BS"/>
</dbReference>
<feature type="compositionally biased region" description="Basic and acidic residues" evidence="1">
    <location>
        <begin position="292"/>
        <end position="301"/>
    </location>
</feature>
<feature type="transmembrane region" description="Helical" evidence="2">
    <location>
        <begin position="146"/>
        <end position="166"/>
    </location>
</feature>
<name>A0A9Q1MQF9_9SOLA</name>
<evidence type="ECO:0000313" key="4">
    <source>
        <dbReference type="Proteomes" id="UP001152561"/>
    </source>
</evidence>
<dbReference type="PANTHER" id="PTHR34962">
    <property type="entry name" value="EMBRYO DEFECTIVE 1703-RELATED"/>
    <property type="match status" value="1"/>
</dbReference>
<feature type="region of interest" description="Disordered" evidence="1">
    <location>
        <begin position="233"/>
        <end position="252"/>
    </location>
</feature>
<keyword evidence="4" id="KW-1185">Reference proteome</keyword>
<dbReference type="Proteomes" id="UP001152561">
    <property type="component" value="Unassembled WGS sequence"/>
</dbReference>
<evidence type="ECO:0000313" key="3">
    <source>
        <dbReference type="EMBL" id="KAJ8565932.1"/>
    </source>
</evidence>
<organism evidence="3 4">
    <name type="scientific">Anisodus acutangulus</name>
    <dbReference type="NCBI Taxonomy" id="402998"/>
    <lineage>
        <taxon>Eukaryota</taxon>
        <taxon>Viridiplantae</taxon>
        <taxon>Streptophyta</taxon>
        <taxon>Embryophyta</taxon>
        <taxon>Tracheophyta</taxon>
        <taxon>Spermatophyta</taxon>
        <taxon>Magnoliopsida</taxon>
        <taxon>eudicotyledons</taxon>
        <taxon>Gunneridae</taxon>
        <taxon>Pentapetalae</taxon>
        <taxon>asterids</taxon>
        <taxon>lamiids</taxon>
        <taxon>Solanales</taxon>
        <taxon>Solanaceae</taxon>
        <taxon>Solanoideae</taxon>
        <taxon>Hyoscyameae</taxon>
        <taxon>Anisodus</taxon>
    </lineage>
</organism>
<feature type="region of interest" description="Disordered" evidence="1">
    <location>
        <begin position="454"/>
        <end position="478"/>
    </location>
</feature>
<feature type="compositionally biased region" description="Basic and acidic residues" evidence="1">
    <location>
        <begin position="233"/>
        <end position="243"/>
    </location>
</feature>
<dbReference type="EMBL" id="JAJAGQ010000004">
    <property type="protein sequence ID" value="KAJ8565932.1"/>
    <property type="molecule type" value="Genomic_DNA"/>
</dbReference>
<keyword evidence="2" id="KW-0472">Membrane</keyword>
<dbReference type="OrthoDB" id="1894577at2759"/>
<feature type="region of interest" description="Disordered" evidence="1">
    <location>
        <begin position="391"/>
        <end position="418"/>
    </location>
</feature>
<evidence type="ECO:0000256" key="2">
    <source>
        <dbReference type="SAM" id="Phobius"/>
    </source>
</evidence>
<feature type="compositionally biased region" description="Basic and acidic residues" evidence="1">
    <location>
        <begin position="391"/>
        <end position="400"/>
    </location>
</feature>
<dbReference type="PANTHER" id="PTHR34962:SF3">
    <property type="entry name" value="ABC SUBFAMILY C PROTEIN"/>
    <property type="match status" value="1"/>
</dbReference>
<accession>A0A9Q1MQF9</accession>
<dbReference type="PROSITE" id="PS00018">
    <property type="entry name" value="EF_HAND_1"/>
    <property type="match status" value="1"/>
</dbReference>
<feature type="compositionally biased region" description="Polar residues" evidence="1">
    <location>
        <begin position="280"/>
        <end position="290"/>
    </location>
</feature>
<comment type="caution">
    <text evidence="3">The sequence shown here is derived from an EMBL/GenBank/DDBJ whole genome shotgun (WGS) entry which is preliminary data.</text>
</comment>
<evidence type="ECO:0000256" key="1">
    <source>
        <dbReference type="SAM" id="MobiDB-lite"/>
    </source>
</evidence>
<proteinExistence type="predicted"/>
<sequence>MAGACITPTCLIRPSTILSRKPLLLACALTTPRPRKLTKRKNYLRPKILKTSTKPYIKPLTESASDELKSPENQERLSDEGIVNDTESTFYETPLQQIHIFPSDLAAGDELTTSENQELQLSEVSDPAGAVNATAGTFGKSSLLKFGLWVVGAFVFQTVCAVWVFGSADYSGKNGGLDGNGYKNEVLELDLKGKSKYKLRMQSIENGGTVFVDEAEMEKKIGEIQLMAREAREKEKLESKGSDIDEEREEEIEDSNVKMGIKKEVDERLIKVRRRLGKVSNKQPTKSVTYPKNDRDDGGNLDEKELSAALIFKRKQKFRDFASKPSNKPKGFMALDHLSVGTNGDKTLKGSTEVLKNGNREGGVDLSERSVNKVEGGKVDVIKVVKKNSLEKSGRKKEGIASELEEPEPGIDKSVDRNNGSSLLEAVDAKESSIQETATISNTGNTLVEVMDSSESRHMKSTTTMNRRKKSNRNGTSNMKEVMDQKVVKPKEGTESGNDTDFWWFSLPYVLVILMRRGHDDEGPEGLFTLKSHTVAFQDRGDATNFCYLLQSFFEDLGDFSAEVAPLPVKELSEAIRSHTMKVIVVKKGKLKLYAGQPLADAEMALRSLVEQE</sequence>
<protein>
    <submittedName>
        <fullName evidence="3">Uncharacterized protein</fullName>
    </submittedName>
</protein>
<gene>
    <name evidence="3" type="ORF">K7X08_008508</name>
</gene>
<feature type="region of interest" description="Disordered" evidence="1">
    <location>
        <begin position="278"/>
        <end position="301"/>
    </location>
</feature>
<dbReference type="AlphaFoldDB" id="A0A9Q1MQF9"/>
<keyword evidence="2" id="KW-0812">Transmembrane</keyword>
<keyword evidence="2" id="KW-1133">Transmembrane helix</keyword>
<reference evidence="4" key="1">
    <citation type="journal article" date="2023" name="Proc. Natl. Acad. Sci. U.S.A.">
        <title>Genomic and structural basis for evolution of tropane alkaloid biosynthesis.</title>
        <authorList>
            <person name="Wanga Y.-J."/>
            <person name="Taina T."/>
            <person name="Yua J.-Y."/>
            <person name="Lia J."/>
            <person name="Xua B."/>
            <person name="Chenc J."/>
            <person name="D'Auriad J.C."/>
            <person name="Huanga J.-P."/>
            <person name="Huanga S.-X."/>
        </authorList>
    </citation>
    <scope>NUCLEOTIDE SEQUENCE [LARGE SCALE GENOMIC DNA]</scope>
    <source>
        <strain evidence="4">cv. KIB-2019</strain>
    </source>
</reference>